<proteinExistence type="predicted"/>
<evidence type="ECO:0000313" key="1">
    <source>
        <dbReference type="EMBL" id="GBF82545.1"/>
    </source>
</evidence>
<keyword evidence="2" id="KW-1185">Reference proteome</keyword>
<reference evidence="2" key="1">
    <citation type="submission" date="2017-05" db="EMBL/GenBank/DDBJ databases">
        <title>Physiological properties and genetic analysis related to exopolysaccharide production of fresh-water unicellular cyanobacterium Aphanothece sacrum, Suizenji Nori, that has been cultured as a food source in Japan.</title>
        <authorList>
            <person name="Kanesaki Y."/>
            <person name="Yoshikawa S."/>
            <person name="Ohki K."/>
        </authorList>
    </citation>
    <scope>NUCLEOTIDE SEQUENCE [LARGE SCALE GENOMIC DNA]</scope>
    <source>
        <strain evidence="2">FPU1</strain>
    </source>
</reference>
<comment type="caution">
    <text evidence="1">The sequence shown here is derived from an EMBL/GenBank/DDBJ whole genome shotgun (WGS) entry which is preliminary data.</text>
</comment>
<gene>
    <name evidence="1" type="ORF">AsFPU1_3975</name>
</gene>
<dbReference type="Proteomes" id="UP000287247">
    <property type="component" value="Unassembled WGS sequence"/>
</dbReference>
<evidence type="ECO:0000313" key="2">
    <source>
        <dbReference type="Proteomes" id="UP000287247"/>
    </source>
</evidence>
<dbReference type="EMBL" id="BDQK01000017">
    <property type="protein sequence ID" value="GBF82545.1"/>
    <property type="molecule type" value="Genomic_DNA"/>
</dbReference>
<protein>
    <submittedName>
        <fullName evidence="1">Uncharacterized protein</fullName>
    </submittedName>
</protein>
<name>A0A401IMS6_APHSA</name>
<sequence>MKGDRWKIGPSKADNIMTKIVIATKFNEVDSIIAQINDQVLISCYIHLHNTNEDKRPAK</sequence>
<accession>A0A401IMS6</accession>
<dbReference type="AlphaFoldDB" id="A0A401IMS6"/>
<organism evidence="1 2">
    <name type="scientific">Aphanothece sacrum FPU1</name>
    <dbReference type="NCBI Taxonomy" id="1920663"/>
    <lineage>
        <taxon>Bacteria</taxon>
        <taxon>Bacillati</taxon>
        <taxon>Cyanobacteriota</taxon>
        <taxon>Cyanophyceae</taxon>
        <taxon>Oscillatoriophycideae</taxon>
        <taxon>Chroococcales</taxon>
        <taxon>Aphanothecaceae</taxon>
        <taxon>Aphanothece</taxon>
    </lineage>
</organism>